<dbReference type="InterPro" id="IPR009617">
    <property type="entry name" value="Seipin"/>
</dbReference>
<dbReference type="Pfam" id="PF06775">
    <property type="entry name" value="Seipin"/>
    <property type="match status" value="1"/>
</dbReference>
<evidence type="ECO:0000256" key="2">
    <source>
        <dbReference type="ARBA" id="ARBA00022692"/>
    </source>
</evidence>
<name>A0AAN6NGY5_9PEZI</name>
<keyword evidence="4 8" id="KW-1133">Transmembrane helix</keyword>
<evidence type="ECO:0000256" key="4">
    <source>
        <dbReference type="ARBA" id="ARBA00022989"/>
    </source>
</evidence>
<dbReference type="GO" id="GO:0006629">
    <property type="term" value="P:lipid metabolic process"/>
    <property type="evidence" value="ECO:0007669"/>
    <property type="project" value="UniProtKB-KW"/>
</dbReference>
<comment type="subcellular location">
    <subcellularLocation>
        <location evidence="1">Endoplasmic reticulum membrane</location>
        <topology evidence="1">Multi-pass membrane protein</topology>
    </subcellularLocation>
</comment>
<keyword evidence="3" id="KW-0256">Endoplasmic reticulum</keyword>
<evidence type="ECO:0000256" key="6">
    <source>
        <dbReference type="ARBA" id="ARBA00023136"/>
    </source>
</evidence>
<evidence type="ECO:0000256" key="1">
    <source>
        <dbReference type="ARBA" id="ARBA00004477"/>
    </source>
</evidence>
<evidence type="ECO:0000313" key="10">
    <source>
        <dbReference type="Proteomes" id="UP001303473"/>
    </source>
</evidence>
<keyword evidence="2 8" id="KW-0812">Transmembrane</keyword>
<organism evidence="9 10">
    <name type="scientific">Diplogelasinospora grovesii</name>
    <dbReference type="NCBI Taxonomy" id="303347"/>
    <lineage>
        <taxon>Eukaryota</taxon>
        <taxon>Fungi</taxon>
        <taxon>Dikarya</taxon>
        <taxon>Ascomycota</taxon>
        <taxon>Pezizomycotina</taxon>
        <taxon>Sordariomycetes</taxon>
        <taxon>Sordariomycetidae</taxon>
        <taxon>Sordariales</taxon>
        <taxon>Diplogelasinosporaceae</taxon>
        <taxon>Diplogelasinospora</taxon>
    </lineage>
</organism>
<dbReference type="AlphaFoldDB" id="A0AAN6NGY5"/>
<reference evidence="10" key="1">
    <citation type="journal article" date="2023" name="Mol. Phylogenet. Evol.">
        <title>Genome-scale phylogeny and comparative genomics of the fungal order Sordariales.</title>
        <authorList>
            <person name="Hensen N."/>
            <person name="Bonometti L."/>
            <person name="Westerberg I."/>
            <person name="Brannstrom I.O."/>
            <person name="Guillou S."/>
            <person name="Cros-Aarteil S."/>
            <person name="Calhoun S."/>
            <person name="Haridas S."/>
            <person name="Kuo A."/>
            <person name="Mondo S."/>
            <person name="Pangilinan J."/>
            <person name="Riley R."/>
            <person name="LaButti K."/>
            <person name="Andreopoulos B."/>
            <person name="Lipzen A."/>
            <person name="Chen C."/>
            <person name="Yan M."/>
            <person name="Daum C."/>
            <person name="Ng V."/>
            <person name="Clum A."/>
            <person name="Steindorff A."/>
            <person name="Ohm R.A."/>
            <person name="Martin F."/>
            <person name="Silar P."/>
            <person name="Natvig D.O."/>
            <person name="Lalanne C."/>
            <person name="Gautier V."/>
            <person name="Ament-Velasquez S.L."/>
            <person name="Kruys A."/>
            <person name="Hutchinson M.I."/>
            <person name="Powell A.J."/>
            <person name="Barry K."/>
            <person name="Miller A.N."/>
            <person name="Grigoriev I.V."/>
            <person name="Debuchy R."/>
            <person name="Gladieux P."/>
            <person name="Hiltunen Thoren M."/>
            <person name="Johannesson H."/>
        </authorList>
    </citation>
    <scope>NUCLEOTIDE SEQUENCE [LARGE SCALE GENOMIC DNA]</scope>
    <source>
        <strain evidence="10">CBS 340.73</strain>
    </source>
</reference>
<dbReference type="EMBL" id="MU853754">
    <property type="protein sequence ID" value="KAK3945586.1"/>
    <property type="molecule type" value="Genomic_DNA"/>
</dbReference>
<feature type="transmembrane region" description="Helical" evidence="8">
    <location>
        <begin position="245"/>
        <end position="275"/>
    </location>
</feature>
<dbReference type="GO" id="GO:0140042">
    <property type="term" value="P:lipid droplet formation"/>
    <property type="evidence" value="ECO:0007669"/>
    <property type="project" value="UniProtKB-ARBA"/>
</dbReference>
<comment type="caution">
    <text evidence="9">The sequence shown here is derived from an EMBL/GenBank/DDBJ whole genome shotgun (WGS) entry which is preliminary data.</text>
</comment>
<dbReference type="CDD" id="cd23995">
    <property type="entry name" value="Seipin_BSCL2_like"/>
    <property type="match status" value="1"/>
</dbReference>
<evidence type="ECO:0000256" key="8">
    <source>
        <dbReference type="SAM" id="Phobius"/>
    </source>
</evidence>
<keyword evidence="6 8" id="KW-0472">Membrane</keyword>
<evidence type="ECO:0000313" key="9">
    <source>
        <dbReference type="EMBL" id="KAK3945586.1"/>
    </source>
</evidence>
<sequence>MDVVQTCAARAESLGRSTLRALTSKTAQRTLLNTVLITVASVVLYGFAVLGYLLFYHNYLPDQVTTVPVHLQYGYGTHPYGIASLHPPYTSSSGRMKDLQAYDISVSLTLPRSPPNLERGNFMLALHLLYPTIPQRPGMDVQKILSEGWDVLYTSTRPAIMPYTDPMVSTASRVLFLGYHILFPHSETETLVVPMAERLTFPRGGKLPGSLVLEVQAGQNLQVYKTEVTLTAQLSGLRWVMYNHWLASFMVFTGAFWGLEVVFMAAAWGALMLVLGGVGGGEGSGDKVGIKGGEKGTGRRIIKGEEEMSDTERTFPSTSKQPPLRYEGRVKTEEGVEGTTALAEVPAVGAEADDEDDEIATEGFRDSGIGTSGYSDHLSREGARRRLSGRRPS</sequence>
<accession>A0AAN6NGY5</accession>
<gene>
    <name evidence="9" type="ORF">QBC46DRAFT_302711</name>
</gene>
<protein>
    <submittedName>
        <fullName evidence="9">Adipose-regulatory protein-domain-containing protein</fullName>
    </submittedName>
</protein>
<feature type="compositionally biased region" description="Acidic residues" evidence="7">
    <location>
        <begin position="351"/>
        <end position="360"/>
    </location>
</feature>
<keyword evidence="5" id="KW-0443">Lipid metabolism</keyword>
<dbReference type="GO" id="GO:0005789">
    <property type="term" value="C:endoplasmic reticulum membrane"/>
    <property type="evidence" value="ECO:0007669"/>
    <property type="project" value="UniProtKB-SubCell"/>
</dbReference>
<dbReference type="PANTHER" id="PTHR21212">
    <property type="entry name" value="BERNARDINELLI-SEIP CONGENITAL LIPODYSTROPHY 2 HOMOLOG BSCL2 PROTEIN"/>
    <property type="match status" value="1"/>
</dbReference>
<dbReference type="Proteomes" id="UP001303473">
    <property type="component" value="Unassembled WGS sequence"/>
</dbReference>
<feature type="transmembrane region" description="Helical" evidence="8">
    <location>
        <begin position="30"/>
        <end position="55"/>
    </location>
</feature>
<evidence type="ECO:0000256" key="5">
    <source>
        <dbReference type="ARBA" id="ARBA00023098"/>
    </source>
</evidence>
<dbReference type="PANTHER" id="PTHR21212:SF0">
    <property type="entry name" value="SEIPIN"/>
    <property type="match status" value="1"/>
</dbReference>
<keyword evidence="10" id="KW-1185">Reference proteome</keyword>
<proteinExistence type="predicted"/>
<feature type="region of interest" description="Disordered" evidence="7">
    <location>
        <begin position="330"/>
        <end position="393"/>
    </location>
</feature>
<evidence type="ECO:0000256" key="7">
    <source>
        <dbReference type="SAM" id="MobiDB-lite"/>
    </source>
</evidence>
<evidence type="ECO:0000256" key="3">
    <source>
        <dbReference type="ARBA" id="ARBA00022824"/>
    </source>
</evidence>